<feature type="domain" description="DUF58" evidence="1">
    <location>
        <begin position="38"/>
        <end position="241"/>
    </location>
</feature>
<accession>A0A3B1DXU2</accession>
<organism evidence="2">
    <name type="scientific">hydrothermal vent metagenome</name>
    <dbReference type="NCBI Taxonomy" id="652676"/>
    <lineage>
        <taxon>unclassified sequences</taxon>
        <taxon>metagenomes</taxon>
        <taxon>ecological metagenomes</taxon>
    </lineage>
</organism>
<protein>
    <recommendedName>
        <fullName evidence="1">DUF58 domain-containing protein</fullName>
    </recommendedName>
</protein>
<gene>
    <name evidence="2" type="ORF">MNB_ARC-1_113</name>
</gene>
<dbReference type="InterPro" id="IPR002881">
    <property type="entry name" value="DUF58"/>
</dbReference>
<evidence type="ECO:0000259" key="1">
    <source>
        <dbReference type="Pfam" id="PF01882"/>
    </source>
</evidence>
<dbReference type="AlphaFoldDB" id="A0A3B1DXU2"/>
<evidence type="ECO:0000313" key="2">
    <source>
        <dbReference type="EMBL" id="VAY87810.1"/>
    </source>
</evidence>
<name>A0A3B1DXU2_9ZZZZ</name>
<proteinExistence type="predicted"/>
<sequence>MKNKTLKKIIIKTRRAVFSDIIGDNTTFLKGEGYDFVELRKYEVGEDVKKIDWTISAKMQTPYVKVFHAQRELNISIVSILGGSVHFGTHKFKQELIAEICAILGYSSIKQGDNFNSFIVNDSVNLSTKKSKKFFTVSLMLEKILNYNVLQKQVDYTVITQKLFKMINKKSIIFLIGDFFDTSLLDLKILSKKHEIIAIIVRDKFEESPQNLGNVNLIDPQTSQSFVGSMDRSLIKKYIKKVSLNDHHLYEHFQKCGIRFTKIYTSEEAITKLMPLMSGK</sequence>
<dbReference type="PANTHER" id="PTHR33608">
    <property type="entry name" value="BLL2464 PROTEIN"/>
    <property type="match status" value="1"/>
</dbReference>
<dbReference type="Pfam" id="PF01882">
    <property type="entry name" value="DUF58"/>
    <property type="match status" value="1"/>
</dbReference>
<reference evidence="2" key="1">
    <citation type="submission" date="2018-10" db="EMBL/GenBank/DDBJ databases">
        <authorList>
            <person name="Aoki K."/>
        </authorList>
    </citation>
    <scope>NUCLEOTIDE SEQUENCE</scope>
</reference>
<dbReference type="PANTHER" id="PTHR33608:SF6">
    <property type="entry name" value="BLL2464 PROTEIN"/>
    <property type="match status" value="1"/>
</dbReference>
<dbReference type="EMBL" id="UOYO01000035">
    <property type="protein sequence ID" value="VAY87810.1"/>
    <property type="molecule type" value="Genomic_DNA"/>
</dbReference>